<dbReference type="InterPro" id="IPR056863">
    <property type="entry name" value="LMN_ATRN_NET-like_EGF"/>
</dbReference>
<feature type="disulfide bond" evidence="28">
    <location>
        <begin position="1051"/>
        <end position="1060"/>
    </location>
</feature>
<organism evidence="34 35">
    <name type="scientific">Varanus komodoensis</name>
    <name type="common">Komodo dragon</name>
    <dbReference type="NCBI Taxonomy" id="61221"/>
    <lineage>
        <taxon>Eukaryota</taxon>
        <taxon>Metazoa</taxon>
        <taxon>Chordata</taxon>
        <taxon>Craniata</taxon>
        <taxon>Vertebrata</taxon>
        <taxon>Euteleostomi</taxon>
        <taxon>Lepidosauria</taxon>
        <taxon>Squamata</taxon>
        <taxon>Bifurcata</taxon>
        <taxon>Unidentata</taxon>
        <taxon>Episquamata</taxon>
        <taxon>Toxicofera</taxon>
        <taxon>Anguimorpha</taxon>
        <taxon>Paleoanguimorpha</taxon>
        <taxon>Varanoidea</taxon>
        <taxon>Varanidae</taxon>
        <taxon>Varanus</taxon>
    </lineage>
</organism>
<keyword evidence="9" id="KW-0130">Cell adhesion</keyword>
<evidence type="ECO:0000259" key="32">
    <source>
        <dbReference type="PROSITE" id="PS51115"/>
    </source>
</evidence>
<feature type="domain" description="Laminin EGF-like" evidence="31">
    <location>
        <begin position="888"/>
        <end position="936"/>
    </location>
</feature>
<feature type="disulfide bond" evidence="28">
    <location>
        <begin position="890"/>
        <end position="907"/>
    </location>
</feature>
<dbReference type="GO" id="GO:0048732">
    <property type="term" value="P:gland development"/>
    <property type="evidence" value="ECO:0007669"/>
    <property type="project" value="UniProtKB-ARBA"/>
</dbReference>
<evidence type="ECO:0000256" key="2">
    <source>
        <dbReference type="ARBA" id="ARBA00004302"/>
    </source>
</evidence>
<dbReference type="GO" id="GO:0005102">
    <property type="term" value="F:signaling receptor binding"/>
    <property type="evidence" value="ECO:0007669"/>
    <property type="project" value="InterPro"/>
</dbReference>
<evidence type="ECO:0000256" key="18">
    <source>
        <dbReference type="ARBA" id="ARBA00075127"/>
    </source>
</evidence>
<dbReference type="PANTHER" id="PTHR10574:SF409">
    <property type="entry name" value="LAMININ SUBUNIT ALPHA-1"/>
    <property type="match status" value="1"/>
</dbReference>
<feature type="disulfide bond" evidence="28">
    <location>
        <begin position="746"/>
        <end position="755"/>
    </location>
</feature>
<feature type="disulfide bond" evidence="28">
    <location>
        <begin position="937"/>
        <end position="949"/>
    </location>
</feature>
<dbReference type="SMART" id="SM00181">
    <property type="entry name" value="EGF"/>
    <property type="match status" value="11"/>
</dbReference>
<dbReference type="InterPro" id="IPR002049">
    <property type="entry name" value="LE_dom"/>
</dbReference>
<dbReference type="FunFam" id="2.10.25.10:FF:000082">
    <property type="entry name" value="Laminin subunit alpha 1"/>
    <property type="match status" value="1"/>
</dbReference>
<keyword evidence="5" id="KW-0597">Phosphoprotein</keyword>
<feature type="domain" description="Laminin IV type A" evidence="32">
    <location>
        <begin position="509"/>
        <end position="694"/>
    </location>
</feature>
<feature type="domain" description="Laminin N-terminal" evidence="33">
    <location>
        <begin position="4"/>
        <end position="255"/>
    </location>
</feature>
<feature type="disulfide bond" evidence="28">
    <location>
        <begin position="1495"/>
        <end position="1507"/>
    </location>
</feature>
<dbReference type="FunFam" id="2.10.25.10:FF:000033">
    <property type="entry name" value="Laminin subunit alpha 2"/>
    <property type="match status" value="1"/>
</dbReference>
<evidence type="ECO:0000256" key="10">
    <source>
        <dbReference type="ARBA" id="ARBA00023054"/>
    </source>
</evidence>
<evidence type="ECO:0000256" key="11">
    <source>
        <dbReference type="ARBA" id="ARBA00023157"/>
    </source>
</evidence>
<dbReference type="FunFam" id="2.60.120.200:FF:000116">
    <property type="entry name" value="Laminin subunit alpha 1"/>
    <property type="match status" value="1"/>
</dbReference>
<dbReference type="Gene3D" id="2.10.25.10">
    <property type="entry name" value="Laminin"/>
    <property type="match status" value="13"/>
</dbReference>
<feature type="disulfide bond" evidence="28">
    <location>
        <begin position="1030"/>
        <end position="1042"/>
    </location>
</feature>
<dbReference type="Pfam" id="PF06009">
    <property type="entry name" value="Laminin_II"/>
    <property type="match status" value="1"/>
</dbReference>
<dbReference type="FunFam" id="2.10.25.10:FF:000242">
    <property type="entry name" value="Laminin subunit alpha 1"/>
    <property type="match status" value="1"/>
</dbReference>
<dbReference type="Gene3D" id="2.60.120.200">
    <property type="match status" value="5"/>
</dbReference>
<feature type="disulfide bond" evidence="28">
    <location>
        <begin position="1516"/>
        <end position="1525"/>
    </location>
</feature>
<dbReference type="CDD" id="cd00110">
    <property type="entry name" value="LamG"/>
    <property type="match status" value="5"/>
</dbReference>
<dbReference type="GO" id="GO:0009887">
    <property type="term" value="P:animal organ morphogenesis"/>
    <property type="evidence" value="ECO:0007669"/>
    <property type="project" value="TreeGrafter"/>
</dbReference>
<dbReference type="SUPFAM" id="SSF57196">
    <property type="entry name" value="EGF/Laminin"/>
    <property type="match status" value="11"/>
</dbReference>
<feature type="disulfide bond" evidence="28">
    <location>
        <begin position="871"/>
        <end position="885"/>
    </location>
</feature>
<comment type="subunit">
    <text evidence="14">Laminin is a complex glycoprotein, consisting of three different polypeptide chains (alpha, beta, gamma), which are bound to each other by disulfide bonds into a cross-shaped molecule comprising one long and three short arms with globules at each end. Alpha-2 is a subunit of laminin-2 (laminin-211 or merosin), laminin-4 (laminin-221 or S-merosin) and laminin-12 (laminin-213). Interacts with FBLN1, FBLN2 and NID2.</text>
</comment>
<evidence type="ECO:0000256" key="23">
    <source>
        <dbReference type="ARBA" id="ARBA00081478"/>
    </source>
</evidence>
<evidence type="ECO:0000256" key="6">
    <source>
        <dbReference type="ARBA" id="ARBA00022729"/>
    </source>
</evidence>
<feature type="domain" description="Laminin EGF-like" evidence="31">
    <location>
        <begin position="383"/>
        <end position="439"/>
    </location>
</feature>
<dbReference type="FunFam" id="2.10.25.10:FF:000094">
    <property type="entry name" value="Laminin subunit alpha-2"/>
    <property type="match status" value="1"/>
</dbReference>
<keyword evidence="10 29" id="KW-0175">Coiled coil</keyword>
<dbReference type="Pfam" id="PF24973">
    <property type="entry name" value="EGF_LMN_ATRN"/>
    <property type="match status" value="2"/>
</dbReference>
<reference evidence="34" key="2">
    <citation type="submission" date="2025-09" db="UniProtKB">
        <authorList>
            <consortium name="Ensembl"/>
        </authorList>
    </citation>
    <scope>IDENTIFICATION</scope>
</reference>
<dbReference type="GO" id="GO:0030054">
    <property type="term" value="C:cell junction"/>
    <property type="evidence" value="ECO:0007669"/>
    <property type="project" value="UniProtKB-ARBA"/>
</dbReference>
<feature type="disulfide bond" evidence="28">
    <location>
        <begin position="1106"/>
        <end position="1115"/>
    </location>
</feature>
<evidence type="ECO:0000256" key="20">
    <source>
        <dbReference type="ARBA" id="ARBA00078827"/>
    </source>
</evidence>
<dbReference type="SUPFAM" id="SSF49899">
    <property type="entry name" value="Concanavalin A-like lectins/glucanases"/>
    <property type="match status" value="5"/>
</dbReference>
<feature type="disulfide bond" evidence="28">
    <location>
        <begin position="1002"/>
        <end position="1011"/>
    </location>
</feature>
<feature type="domain" description="Laminin IV type A" evidence="32">
    <location>
        <begin position="1163"/>
        <end position="1347"/>
    </location>
</feature>
<dbReference type="SMART" id="SM00136">
    <property type="entry name" value="LamNT"/>
    <property type="match status" value="1"/>
</dbReference>
<dbReference type="Pfam" id="PF00053">
    <property type="entry name" value="EGF_laminin"/>
    <property type="match status" value="15"/>
</dbReference>
<feature type="domain" description="Laminin EGF-like" evidence="31">
    <location>
        <begin position="440"/>
        <end position="488"/>
    </location>
</feature>
<dbReference type="FunFam" id="2.10.25.10:FF:000454">
    <property type="entry name" value="Laminin subunit alpha 1"/>
    <property type="match status" value="1"/>
</dbReference>
<dbReference type="Proteomes" id="UP000694545">
    <property type="component" value="Unplaced"/>
</dbReference>
<reference evidence="34" key="1">
    <citation type="submission" date="2025-08" db="UniProtKB">
        <authorList>
            <consortium name="Ensembl"/>
        </authorList>
    </citation>
    <scope>IDENTIFICATION</scope>
</reference>
<dbReference type="Gene3D" id="2.60.120.260">
    <property type="entry name" value="Galactose-binding domain-like"/>
    <property type="match status" value="1"/>
</dbReference>
<evidence type="ECO:0000256" key="5">
    <source>
        <dbReference type="ARBA" id="ARBA00022553"/>
    </source>
</evidence>
<evidence type="ECO:0000256" key="27">
    <source>
        <dbReference type="PROSITE-ProRule" id="PRU00122"/>
    </source>
</evidence>
<dbReference type="PROSITE" id="PS51117">
    <property type="entry name" value="LAMININ_NTER"/>
    <property type="match status" value="1"/>
</dbReference>
<dbReference type="InterPro" id="IPR001791">
    <property type="entry name" value="Laminin_G"/>
</dbReference>
<dbReference type="PROSITE" id="PS50027">
    <property type="entry name" value="EGF_LAM_2"/>
    <property type="match status" value="11"/>
</dbReference>
<evidence type="ECO:0000313" key="34">
    <source>
        <dbReference type="Ensembl" id="ENSVKKP00000015193.1"/>
    </source>
</evidence>
<dbReference type="InterPro" id="IPR000034">
    <property type="entry name" value="Laminin_IV"/>
</dbReference>
<evidence type="ECO:0000256" key="7">
    <source>
        <dbReference type="ARBA" id="ARBA00022737"/>
    </source>
</evidence>
<feature type="disulfide bond" evidence="28">
    <location>
        <begin position="1032"/>
        <end position="1049"/>
    </location>
</feature>
<dbReference type="FunFam" id="2.10.25.10:FF:000189">
    <property type="entry name" value="Laminin subunit alpha 2"/>
    <property type="match status" value="1"/>
</dbReference>
<evidence type="ECO:0000256" key="9">
    <source>
        <dbReference type="ARBA" id="ARBA00022889"/>
    </source>
</evidence>
<sequence length="2965" mass="325504">KLLCAECLFPAILNLASNAHISTNATCGEKGPEMFCKLVEHVPGRPLRNAQCRICDQSSANPKEQHPISNAIDGTNNWWQSPSIQNGREYHWVTLTLDLRQVFQVAYVIIKAANAPRPGNWILERSVDGIEFMPWQYYAISDTECLTRYNVTPRLGPPTYKRDDEMICTSYYSRLVPLEHGEIHTSLINGRPSADDPSPTLLEFTSARYIRLRLQRIRTLNADLMTLSHHDPKDVDPIVTRRYYYSIKDISVGGMCICYGHARSCPLDKETKKLQCQCEHNTCGENCNECCPGYHQAPWRPGTISAGNKCERCNCHNKAEDCYYDQNVADQKKSMNIYGQFKGGGVCINCTQYTSGINCQICSDGYYRPHKVSPYDNNPCLPCGCDLFGSSIFNCIKDDDHADPQHGVQPGQCHCKEGYTGEKCDRCTFGYRGYPHCIRCNCSLVGSINDDPCTEPCLCKENVEGENCNRCKPGFYNLQERNPHGCTECFCFGVSDVCESLPSPISQVSSMAGWLVTAPYVSRTVQPQLVQSDGLHQIRINNNEAAKILKSPYYWSAPESYLGNKLTSFGGYLKYTVFYDIPMDSADSGLVSNVDVIIQGNGQILSTRSEGLSLQPYEEYSNSVRLVSDNFVDFTTKKSIDRDVLMTVLANVTHLLIRASYNIAKKAVYRLDSVTLDTANADLIDMSSAADVEYCECPQGYSGLSCESCLSGYYRVGGILFGGICLPCDCSGHATECDIHGVCFACEHNTTGRSCDQCLPGFYGTPSRGTPEDCQPCACPLQTATNNFSPTCHLNNGGEVICDKCLPEYVGDKCERCANGYYGDPLVPGQSCLPCDCNGNIDSMEGDYCSPLTGECLKCIGNTGGPHCERCADGYFGDAVTNKDCHACECHENGSVSSICHHETGHCQCKSNVVGQRCHKCLLGYYGLSTGFGCLPCNCSKAGSVAEDCNEEGQCRCVTGVAGQKCTHCAPGFYAFKDGGCTSCNCAHTHDACDRDTGQCICPPHAKGEKCELCEEHFWGLDPKSGCKACNCSKMGSVRLQCDRVTGQCQCKQGFGGQDCAVCALGYRDYPDCIPCDCDVRGSKAGTCDRQQGICSCEEETGTCVCKENVLGIHCSECKTGTFALHASNPLGCTPCFCSGMSQFCSEAENHVRIPVTLAPQQAGLYVVSHSNLTGTSAGIFFQFPDTLMDATKVRQHLKAEPYYWKLPDQFQGNKLMAYGGKLKYSAAFYALDGIGSSNLEPQVLMKGGRNSKQVICVDIPAPENRVRQDIEVVMMESAWKYFNSVSDESVSHSDFMSVLSNVEYILIKASYGQGLQQSRISNVSMEIAMKAEDVLFGGEKAHHIEECLCPTGYAGLSCQDCAPGYYREKHRDKNSHKIPSLFPLCLPCQCNNHSDSCDPDTGTCLECRDNTAGEHCSVCAPGYYGKVTGSVNDCSLCACPRTSPGSFSATCIMKGVNDFLCDACIAGYEGQYCERCSPSYYGDPKAPGGTCQRCQCNPSGSVHSNCHHLSGQCTCKQGVTGQLCDQCESRHIHVGNECLSCDDDCTGLLLNDLDKLDEAMLLVNLTGGTLAPYGILLDLENVTKQLKVRSLLINFASLFVLCKLTRIVGRGEHLNNATERTLGKSQALSIFIDALQESIKGNMLAASLNETLGTDFPLSNRTFQELQEEIPVMLNIMNGRHFKQLHQNSTIELKTAERLSMRIKKEYWQPQQEFKDLQKNVQEALSYHSTRLQEAKDVVNEATAKANKTKRLLFLINKNLKEFNVRRLEMFVLENGLIALSLEVFRDGLILWNGKLRHHVNDLVMQLSARRALELVYRTEEHAAELQRIGDVLDSGLLNVRNMSLNSRNAVHVYSAIKSMTESADGLAKDAYRIMAEALHGVRAALKIEAQHCCKNILYLSSYAVFFVSGTTENIFAIKELAANVTSLDGLRHTGSFSAKLLNTSSALSEVNETLQRTNELIINSSEAAAAAEKKVNEIEIQAGILFGRLKPLKVLEENLSRNISEIKELINQARKQAASIKVAVSAERDCIRAYQPQILSTNYNTLTLNVKTTEPDNLLFYLGSSGKSDFMAVEMRHGKVAFLWDMGSGSTRLEYPDLSINNNEWHRIHATRFGKTGTLSVEETSSSQKLLTRTSTSPGTATVLDVNQSTLMFIGGLGGQIKKSPAVKVTHFKGCMGEASLNGKSVGLWNYVEREGKCSGCYGSLPDEDTSFHFDGSGYSVVEKALRSTLTQIIVFFSTFTPNGLLVYLASNGTKDFLSVELVDGQVKLMFDLGSGPLTLRTEKRYNNGTWYKISFSRNKKEGILSVMEAYNLSSKETKRGESPGAASDLNRSDKDPVYIGGLPRSRVIRKGINSRRYVGCIKNLEISRSTFDLLKNSYGVRKGCILEPIRTASILSNGYIELQPKSLLPESELMATFATKNASGIILVGFSKGAEKRRRRQAHLPFFSVTLVSGHLAVHVNAGDRASTRKVVLKAVNGTYSDGQEHSVILTRNKRMINIQVDEGNPAGIRLGLLAETRSLNISNFFIGGIPAGESILGLNVTGSFHGCITNLIFNKELLDFTTAVRYEGVDMDSCFLWEKPKLAIHPEDPELLLEKQMPALSLRPLTGIQKVCSDPFHVLSPRLSVQLNLRTFASSGLIYYMAHQKQIDYAALQLQRGKLYFLFDLGKGRTTVVHETIISDGKWHMVKTEFAKRKGVIIVDGQESVSVNVPGDGNTLDVEGKLYLGGLPLVFTAKNIGNVTHSIPACIGGLVLNSKELGKESPVSSFAVNKCYTTAQEGTFFDGTGFAALVKEGYKVRSDMNVTFEFRTTVANGILLGISSAKVDAVGLELVNGKVLFSVNNGAGRITATYEPKGMASLCDGQWHKLQANKSKHHIAVIVDGNLVQTHNPHLQSTSADTNNPIYVGGYPADVKQNCLTSKSSFRGCLRNLMLIKGQQAESFDFSEAFDLRGVFPHSCPGAEH</sequence>
<dbReference type="GO" id="GO:0030155">
    <property type="term" value="P:regulation of cell adhesion"/>
    <property type="evidence" value="ECO:0007669"/>
    <property type="project" value="InterPro"/>
</dbReference>
<evidence type="ECO:0000256" key="12">
    <source>
        <dbReference type="ARBA" id="ARBA00023180"/>
    </source>
</evidence>
<keyword evidence="6" id="KW-0732">Signal</keyword>
<evidence type="ECO:0000256" key="1">
    <source>
        <dbReference type="ARBA" id="ARBA00002418"/>
    </source>
</evidence>
<keyword evidence="3" id="KW-0964">Secreted</keyword>
<dbReference type="GO" id="GO:0045995">
    <property type="term" value="P:regulation of embryonic development"/>
    <property type="evidence" value="ECO:0007669"/>
    <property type="project" value="InterPro"/>
</dbReference>
<dbReference type="InterPro" id="IPR009254">
    <property type="entry name" value="Laminin_aI"/>
</dbReference>
<feature type="domain" description="Laminin G" evidence="30">
    <location>
        <begin position="2780"/>
        <end position="2960"/>
    </location>
</feature>
<feature type="disulfide bond" evidence="28">
    <location>
        <begin position="1408"/>
        <end position="1417"/>
    </location>
</feature>
<keyword evidence="13 28" id="KW-0424">Laminin EGF-like domain</keyword>
<dbReference type="InterPro" id="IPR010307">
    <property type="entry name" value="Laminin_dom_II"/>
</dbReference>
<feature type="domain" description="Laminin EGF-like" evidence="31">
    <location>
        <begin position="728"/>
        <end position="776"/>
    </location>
</feature>
<keyword evidence="8" id="KW-0084">Basement membrane</keyword>
<dbReference type="InterPro" id="IPR013320">
    <property type="entry name" value="ConA-like_dom_sf"/>
</dbReference>
<dbReference type="FunFam" id="2.10.25.10:FF:000051">
    <property type="entry name" value="Laminin subunit alpha 4"/>
    <property type="match status" value="1"/>
</dbReference>
<dbReference type="FunFam" id="2.60.120.200:FF:000098">
    <property type="entry name" value="Laminin subunit alpha 1"/>
    <property type="match status" value="1"/>
</dbReference>
<feature type="domain" description="Laminin EGF-like" evidence="31">
    <location>
        <begin position="1389"/>
        <end position="1437"/>
    </location>
</feature>
<dbReference type="FunFam" id="2.60.120.260:FF:000017">
    <property type="entry name" value="Laminin subunit alpha 2"/>
    <property type="match status" value="1"/>
</dbReference>
<dbReference type="Pfam" id="PF00054">
    <property type="entry name" value="Laminin_G_1"/>
    <property type="match status" value="4"/>
</dbReference>
<dbReference type="PROSITE" id="PS50025">
    <property type="entry name" value="LAM_G_DOMAIN"/>
    <property type="match status" value="5"/>
</dbReference>
<dbReference type="Pfam" id="PF00055">
    <property type="entry name" value="Laminin_N"/>
    <property type="match status" value="1"/>
</dbReference>
<evidence type="ECO:0000259" key="31">
    <source>
        <dbReference type="PROSITE" id="PS50027"/>
    </source>
</evidence>
<feature type="disulfide bond" evidence="28">
    <location>
        <begin position="859"/>
        <end position="868"/>
    </location>
</feature>
<dbReference type="FunFam" id="2.10.25.10:FF:000065">
    <property type="entry name" value="Laminin subunit beta 1"/>
    <property type="match status" value="1"/>
</dbReference>
<dbReference type="Pfam" id="PF02210">
    <property type="entry name" value="Laminin_G_2"/>
    <property type="match status" value="1"/>
</dbReference>
<dbReference type="FunFam" id="2.10.25.10:FF:000069">
    <property type="entry name" value="Laminin subunit alpha 1"/>
    <property type="match status" value="1"/>
</dbReference>
<feature type="domain" description="Laminin G" evidence="30">
    <location>
        <begin position="2392"/>
        <end position="2578"/>
    </location>
</feature>
<dbReference type="GO" id="GO:0030334">
    <property type="term" value="P:regulation of cell migration"/>
    <property type="evidence" value="ECO:0007669"/>
    <property type="project" value="InterPro"/>
</dbReference>
<accession>A0A8D2L172</accession>
<feature type="disulfide bond" evidence="28">
    <location>
        <begin position="415"/>
        <end position="424"/>
    </location>
</feature>
<dbReference type="FunFam" id="2.170.300.10:FF:000008">
    <property type="entry name" value="Laminin subunit alpha 2"/>
    <property type="match status" value="1"/>
</dbReference>
<dbReference type="PROSITE" id="PS01248">
    <property type="entry name" value="EGF_LAM_1"/>
    <property type="match status" value="6"/>
</dbReference>
<dbReference type="GO" id="GO:0035239">
    <property type="term" value="P:tube morphogenesis"/>
    <property type="evidence" value="ECO:0007669"/>
    <property type="project" value="UniProtKB-ARBA"/>
</dbReference>
<comment type="subunit">
    <text evidence="15">Laminin is a complex glycoprotein, consisting of three different polypeptide chains (alpha, beta, gamma), which are bound to each other by disulfide bonds into a cross-shaped molecule comprising one long and three short arms with globules at each end. Alpha-1 is a subunit of laminin-1 (laminin-111 or EHS laminin) and laminin-3 (laminin-121 or S-laminin).</text>
</comment>
<dbReference type="FunFam" id="2.10.25.10:FF:000315">
    <property type="entry name" value="Laminin subunit alpha 2"/>
    <property type="match status" value="1"/>
</dbReference>
<keyword evidence="4" id="KW-0272">Extracellular matrix</keyword>
<dbReference type="PROSITE" id="PS51115">
    <property type="entry name" value="LAMININ_IVA"/>
    <property type="match status" value="2"/>
</dbReference>
<dbReference type="Ensembl" id="ENSVKKT00000015560.1">
    <property type="protein sequence ID" value="ENSVKKP00000015193.1"/>
    <property type="gene ID" value="ENSVKKG00000010418.1"/>
</dbReference>
<keyword evidence="12" id="KW-0325">Glycoprotein</keyword>
<evidence type="ECO:0000259" key="30">
    <source>
        <dbReference type="PROSITE" id="PS50025"/>
    </source>
</evidence>
<feature type="disulfide bond" evidence="28">
    <location>
        <begin position="1497"/>
        <end position="1514"/>
    </location>
</feature>
<evidence type="ECO:0000256" key="25">
    <source>
        <dbReference type="ARBA" id="ARBA00082217"/>
    </source>
</evidence>
<feature type="domain" description="Laminin G" evidence="30">
    <location>
        <begin position="2023"/>
        <end position="2203"/>
    </location>
</feature>
<evidence type="ECO:0000256" key="28">
    <source>
        <dbReference type="PROSITE-ProRule" id="PRU00460"/>
    </source>
</evidence>
<dbReference type="GO" id="GO:0005576">
    <property type="term" value="C:extracellular region"/>
    <property type="evidence" value="ECO:0007669"/>
    <property type="project" value="UniProtKB-ARBA"/>
</dbReference>
<protein>
    <recommendedName>
        <fullName evidence="16">Laminin subunit alpha-1</fullName>
    </recommendedName>
    <alternativeName>
        <fullName evidence="24">Laminin A chain</fullName>
    </alternativeName>
    <alternativeName>
        <fullName evidence="21">Laminin M chain</fullName>
    </alternativeName>
    <alternativeName>
        <fullName evidence="17">Laminin subunit alpha-2</fullName>
    </alternativeName>
    <alternativeName>
        <fullName evidence="20">Laminin-1 subunit alpha</fullName>
    </alternativeName>
    <alternativeName>
        <fullName evidence="23">Laminin-12 subunit alpha</fullName>
    </alternativeName>
    <alternativeName>
        <fullName evidence="25">Laminin-2 subunit alpha</fullName>
    </alternativeName>
    <alternativeName>
        <fullName evidence="22">Laminin-3 subunit alpha</fullName>
    </alternativeName>
    <alternativeName>
        <fullName evidence="26">Laminin-4 subunit alpha</fullName>
    </alternativeName>
    <alternativeName>
        <fullName evidence="19">Merosin heavy chain</fullName>
    </alternativeName>
    <alternativeName>
        <fullName evidence="18">S-laminin subunit alpha</fullName>
    </alternativeName>
</protein>
<comment type="function">
    <text evidence="1">Binding to cells via a high affinity receptor, laminin is thought to mediate the attachment, migration and organization of cells into tissues during embryonic development by interacting with other extracellular matrix components.</text>
</comment>
<dbReference type="InterPro" id="IPR008211">
    <property type="entry name" value="Laminin_N"/>
</dbReference>
<feature type="domain" description="Laminin G" evidence="30">
    <location>
        <begin position="2593"/>
        <end position="2775"/>
    </location>
</feature>
<feature type="domain" description="Laminin EGF-like" evidence="31">
    <location>
        <begin position="1076"/>
        <end position="1135"/>
    </location>
</feature>
<feature type="domain" description="Laminin EGF-like" evidence="31">
    <location>
        <begin position="984"/>
        <end position="1029"/>
    </location>
</feature>
<feature type="disulfide bond" evidence="28">
    <location>
        <begin position="888"/>
        <end position="900"/>
    </location>
</feature>
<evidence type="ECO:0000259" key="33">
    <source>
        <dbReference type="PROSITE" id="PS51117"/>
    </source>
</evidence>
<dbReference type="InterPro" id="IPR000742">
    <property type="entry name" value="EGF"/>
</dbReference>
<dbReference type="Pfam" id="PF06008">
    <property type="entry name" value="Laminin_I"/>
    <property type="match status" value="1"/>
</dbReference>
<evidence type="ECO:0000256" key="26">
    <source>
        <dbReference type="ARBA" id="ARBA00083678"/>
    </source>
</evidence>
<dbReference type="FunFam" id="2.10.25.10:FF:000074">
    <property type="entry name" value="Laminin subunit alpha"/>
    <property type="match status" value="1"/>
</dbReference>
<name>A0A8D2L172_VARKO</name>
<dbReference type="CDD" id="cd00055">
    <property type="entry name" value="EGF_Lam"/>
    <property type="match status" value="14"/>
</dbReference>
<evidence type="ECO:0000256" key="14">
    <source>
        <dbReference type="ARBA" id="ARBA00064740"/>
    </source>
</evidence>
<evidence type="ECO:0000256" key="15">
    <source>
        <dbReference type="ARBA" id="ARBA00065595"/>
    </source>
</evidence>
<feature type="disulfide bond" evidence="28">
    <location>
        <begin position="1076"/>
        <end position="1088"/>
    </location>
</feature>
<dbReference type="OMA" id="TVRQHVH"/>
<evidence type="ECO:0000256" key="17">
    <source>
        <dbReference type="ARBA" id="ARBA00072595"/>
    </source>
</evidence>
<comment type="caution">
    <text evidence="28">Lacks conserved residue(s) required for the propagation of feature annotation.</text>
</comment>
<dbReference type="PRINTS" id="PR00011">
    <property type="entry name" value="EGFLAMININ"/>
</dbReference>
<dbReference type="GO" id="GO:0002009">
    <property type="term" value="P:morphogenesis of an epithelium"/>
    <property type="evidence" value="ECO:0007669"/>
    <property type="project" value="UniProtKB-ARBA"/>
</dbReference>
<feature type="disulfide bond" evidence="28">
    <location>
        <begin position="383"/>
        <end position="395"/>
    </location>
</feature>
<proteinExistence type="predicted"/>
<dbReference type="Gene3D" id="2.170.300.10">
    <property type="entry name" value="Tie2 ligand-binding domain superfamily"/>
    <property type="match status" value="1"/>
</dbReference>
<feature type="disulfide bond" evidence="28">
    <location>
        <begin position="957"/>
        <end position="966"/>
    </location>
</feature>
<feature type="domain" description="Laminin G" evidence="30">
    <location>
        <begin position="2211"/>
        <end position="2387"/>
    </location>
</feature>
<evidence type="ECO:0000256" key="22">
    <source>
        <dbReference type="ARBA" id="ARBA00079116"/>
    </source>
</evidence>
<evidence type="ECO:0000256" key="16">
    <source>
        <dbReference type="ARBA" id="ARBA00072594"/>
    </source>
</evidence>
<dbReference type="SMART" id="SM00281">
    <property type="entry name" value="LamB"/>
    <property type="match status" value="2"/>
</dbReference>
<evidence type="ECO:0000256" key="21">
    <source>
        <dbReference type="ARBA" id="ARBA00079076"/>
    </source>
</evidence>
<keyword evidence="35" id="KW-1185">Reference proteome</keyword>
<feature type="domain" description="Laminin EGF-like" evidence="31">
    <location>
        <begin position="1495"/>
        <end position="1541"/>
    </location>
</feature>
<evidence type="ECO:0000256" key="29">
    <source>
        <dbReference type="SAM" id="Coils"/>
    </source>
</evidence>
<dbReference type="GO" id="GO:0060541">
    <property type="term" value="P:respiratory system development"/>
    <property type="evidence" value="ECO:0007669"/>
    <property type="project" value="UniProtKB-ARBA"/>
</dbReference>
<keyword evidence="11 28" id="KW-1015">Disulfide bond</keyword>
<dbReference type="FunFam" id="2.10.25.10:FF:000188">
    <property type="entry name" value="Laminin subunit gamma 2"/>
    <property type="match status" value="1"/>
</dbReference>
<keyword evidence="7" id="KW-0677">Repeat</keyword>
<feature type="domain" description="Laminin EGF-like" evidence="31">
    <location>
        <begin position="835"/>
        <end position="887"/>
    </location>
</feature>
<dbReference type="SMART" id="SM00282">
    <property type="entry name" value="LamG"/>
    <property type="match status" value="5"/>
</dbReference>
<feature type="domain" description="Laminin EGF-like" evidence="31">
    <location>
        <begin position="1030"/>
        <end position="1075"/>
    </location>
</feature>
<dbReference type="GO" id="GO:0031175">
    <property type="term" value="P:neuron projection development"/>
    <property type="evidence" value="ECO:0007669"/>
    <property type="project" value="UniProtKB-ARBA"/>
</dbReference>
<dbReference type="FunFam" id="2.60.120.200:FF:000119">
    <property type="entry name" value="Laminin subunit alpha 1"/>
    <property type="match status" value="1"/>
</dbReference>
<evidence type="ECO:0000256" key="8">
    <source>
        <dbReference type="ARBA" id="ARBA00022869"/>
    </source>
</evidence>
<dbReference type="FunFam" id="2.10.25.10:FF:000512">
    <property type="entry name" value="Laminin subunit alpha 1"/>
    <property type="match status" value="1"/>
</dbReference>
<dbReference type="Pfam" id="PF00052">
    <property type="entry name" value="Laminin_B"/>
    <property type="match status" value="2"/>
</dbReference>
<feature type="disulfide bond" evidence="28">
    <location>
        <begin position="909"/>
        <end position="918"/>
    </location>
</feature>
<dbReference type="PANTHER" id="PTHR10574">
    <property type="entry name" value="NETRIN/LAMININ-RELATED"/>
    <property type="match status" value="1"/>
</dbReference>
<feature type="domain" description="Laminin EGF-like" evidence="31">
    <location>
        <begin position="937"/>
        <end position="983"/>
    </location>
</feature>
<feature type="disulfide bond" evidence="28">
    <location>
        <begin position="459"/>
        <end position="468"/>
    </location>
</feature>
<evidence type="ECO:0000256" key="3">
    <source>
        <dbReference type="ARBA" id="ARBA00022525"/>
    </source>
</evidence>
<evidence type="ECO:0000256" key="19">
    <source>
        <dbReference type="ARBA" id="ARBA00076878"/>
    </source>
</evidence>
<dbReference type="SMART" id="SM00180">
    <property type="entry name" value="EGF_Lam"/>
    <property type="match status" value="15"/>
</dbReference>
<feature type="coiled-coil region" evidence="29">
    <location>
        <begin position="1963"/>
        <end position="2018"/>
    </location>
</feature>
<evidence type="ECO:0000313" key="35">
    <source>
        <dbReference type="Proteomes" id="UP000694545"/>
    </source>
</evidence>
<dbReference type="GO" id="GO:0043256">
    <property type="term" value="C:laminin complex"/>
    <property type="evidence" value="ECO:0007669"/>
    <property type="project" value="UniProtKB-ARBA"/>
</dbReference>
<dbReference type="FunFam" id="2.170.300.10:FF:000026">
    <property type="entry name" value="laminin subunit alpha-2 isoform X2"/>
    <property type="match status" value="1"/>
</dbReference>
<dbReference type="GO" id="GO:0007155">
    <property type="term" value="P:cell adhesion"/>
    <property type="evidence" value="ECO:0007669"/>
    <property type="project" value="UniProtKB-KW"/>
</dbReference>
<evidence type="ECO:0000256" key="13">
    <source>
        <dbReference type="ARBA" id="ARBA00023292"/>
    </source>
</evidence>
<evidence type="ECO:0000256" key="24">
    <source>
        <dbReference type="ARBA" id="ARBA00082020"/>
    </source>
</evidence>
<evidence type="ECO:0000256" key="4">
    <source>
        <dbReference type="ARBA" id="ARBA00022530"/>
    </source>
</evidence>
<comment type="subcellular location">
    <subcellularLocation>
        <location evidence="2">Secreted</location>
        <location evidence="2">Extracellular space</location>
        <location evidence="2">Extracellular matrix</location>
        <location evidence="2">Basement membrane</location>
    </subcellularLocation>
</comment>
<feature type="disulfide bond" evidence="27">
    <location>
        <begin position="2551"/>
        <end position="2578"/>
    </location>
</feature>
<dbReference type="InterPro" id="IPR050440">
    <property type="entry name" value="Laminin/Netrin_ECM"/>
</dbReference>